<dbReference type="EMBL" id="NJHN03000121">
    <property type="protein sequence ID" value="KAH9413551.1"/>
    <property type="molecule type" value="Genomic_DNA"/>
</dbReference>
<comment type="caution">
    <text evidence="1">The sequence shown here is derived from an EMBL/GenBank/DDBJ whole genome shotgun (WGS) entry which is preliminary data.</text>
</comment>
<reference evidence="1 2" key="2">
    <citation type="journal article" date="2022" name="Mol. Biol. Evol.">
        <title>Comparative Genomics Reveals Insights into the Divergent Evolution of Astigmatic Mites and Household Pest Adaptations.</title>
        <authorList>
            <person name="Xiong Q."/>
            <person name="Wan A.T."/>
            <person name="Liu X."/>
            <person name="Fung C.S."/>
            <person name="Xiao X."/>
            <person name="Malainual N."/>
            <person name="Hou J."/>
            <person name="Wang L."/>
            <person name="Wang M."/>
            <person name="Yang K.Y."/>
            <person name="Cui Y."/>
            <person name="Leung E.L."/>
            <person name="Nong W."/>
            <person name="Shin S.K."/>
            <person name="Au S.W."/>
            <person name="Jeong K.Y."/>
            <person name="Chew F.T."/>
            <person name="Hui J.H."/>
            <person name="Leung T.F."/>
            <person name="Tungtrongchitr A."/>
            <person name="Zhong N."/>
            <person name="Liu Z."/>
            <person name="Tsui S.K."/>
        </authorList>
    </citation>
    <scope>NUCLEOTIDE SEQUENCE [LARGE SCALE GENOMIC DNA]</scope>
    <source>
        <strain evidence="1">Derp</strain>
    </source>
</reference>
<organism evidence="1 2">
    <name type="scientific">Dermatophagoides pteronyssinus</name>
    <name type="common">European house dust mite</name>
    <dbReference type="NCBI Taxonomy" id="6956"/>
    <lineage>
        <taxon>Eukaryota</taxon>
        <taxon>Metazoa</taxon>
        <taxon>Ecdysozoa</taxon>
        <taxon>Arthropoda</taxon>
        <taxon>Chelicerata</taxon>
        <taxon>Arachnida</taxon>
        <taxon>Acari</taxon>
        <taxon>Acariformes</taxon>
        <taxon>Sarcoptiformes</taxon>
        <taxon>Astigmata</taxon>
        <taxon>Psoroptidia</taxon>
        <taxon>Analgoidea</taxon>
        <taxon>Pyroglyphidae</taxon>
        <taxon>Dermatophagoidinae</taxon>
        <taxon>Dermatophagoides</taxon>
    </lineage>
</organism>
<accession>A0ABQ8ITB2</accession>
<dbReference type="Proteomes" id="UP000887458">
    <property type="component" value="Unassembled WGS sequence"/>
</dbReference>
<proteinExistence type="predicted"/>
<name>A0ABQ8ITB2_DERPT</name>
<gene>
    <name evidence="1" type="ORF">DERP_008029</name>
</gene>
<protein>
    <submittedName>
        <fullName evidence="1">Uncharacterized protein</fullName>
    </submittedName>
</protein>
<evidence type="ECO:0000313" key="2">
    <source>
        <dbReference type="Proteomes" id="UP000887458"/>
    </source>
</evidence>
<sequence length="128" mass="14011">MVDDDDDGIFLSLQLSLAENLAILSLVSIKSGDGAKSIKLNDGRITIEPIFDLKSSSAGDKSRLSNRNFAAIVGDINNLVFGRHFGNNFSISSAFSIKTSSFRFCIDLFTIFVSVFDCELDSIRMMIS</sequence>
<keyword evidence="2" id="KW-1185">Reference proteome</keyword>
<evidence type="ECO:0000313" key="1">
    <source>
        <dbReference type="EMBL" id="KAH9413551.1"/>
    </source>
</evidence>
<reference evidence="1 2" key="1">
    <citation type="journal article" date="2018" name="J. Allergy Clin. Immunol.">
        <title>High-quality assembly of Dermatophagoides pteronyssinus genome and transcriptome reveals a wide range of novel allergens.</title>
        <authorList>
            <person name="Liu X.Y."/>
            <person name="Yang K.Y."/>
            <person name="Wang M.Q."/>
            <person name="Kwok J.S."/>
            <person name="Zeng X."/>
            <person name="Yang Z."/>
            <person name="Xiao X.J."/>
            <person name="Lau C.P."/>
            <person name="Li Y."/>
            <person name="Huang Z.M."/>
            <person name="Ba J.G."/>
            <person name="Yim A.K."/>
            <person name="Ouyang C.Y."/>
            <person name="Ngai S.M."/>
            <person name="Chan T.F."/>
            <person name="Leung E.L."/>
            <person name="Liu L."/>
            <person name="Liu Z.G."/>
            <person name="Tsui S.K."/>
        </authorList>
    </citation>
    <scope>NUCLEOTIDE SEQUENCE [LARGE SCALE GENOMIC DNA]</scope>
    <source>
        <strain evidence="1">Derp</strain>
    </source>
</reference>